<keyword evidence="12" id="KW-1185">Reference proteome</keyword>
<comment type="subcellular location">
    <subcellularLocation>
        <location evidence="1">Membrane</location>
    </subcellularLocation>
</comment>
<evidence type="ECO:0000256" key="5">
    <source>
        <dbReference type="ARBA" id="ARBA00022840"/>
    </source>
</evidence>
<feature type="domain" description="ABC transmembrane type-1" evidence="10">
    <location>
        <begin position="335"/>
        <end position="587"/>
    </location>
</feature>
<evidence type="ECO:0000259" key="10">
    <source>
        <dbReference type="PROSITE" id="PS50929"/>
    </source>
</evidence>
<feature type="transmembrane region" description="Helical" evidence="8">
    <location>
        <begin position="334"/>
        <end position="354"/>
    </location>
</feature>
<name>A0A6A4GZ21_9AGAR</name>
<dbReference type="GO" id="GO:0140359">
    <property type="term" value="F:ABC-type transporter activity"/>
    <property type="evidence" value="ECO:0007669"/>
    <property type="project" value="InterPro"/>
</dbReference>
<dbReference type="CDD" id="cd18596">
    <property type="entry name" value="ABC_6TM_VMR1_D1_like"/>
    <property type="match status" value="1"/>
</dbReference>
<dbReference type="InterPro" id="IPR027417">
    <property type="entry name" value="P-loop_NTPase"/>
</dbReference>
<evidence type="ECO:0000313" key="12">
    <source>
        <dbReference type="Proteomes" id="UP000799118"/>
    </source>
</evidence>
<organism evidence="11 12">
    <name type="scientific">Gymnopus androsaceus JB14</name>
    <dbReference type="NCBI Taxonomy" id="1447944"/>
    <lineage>
        <taxon>Eukaryota</taxon>
        <taxon>Fungi</taxon>
        <taxon>Dikarya</taxon>
        <taxon>Basidiomycota</taxon>
        <taxon>Agaricomycotina</taxon>
        <taxon>Agaricomycetes</taxon>
        <taxon>Agaricomycetidae</taxon>
        <taxon>Agaricales</taxon>
        <taxon>Marasmiineae</taxon>
        <taxon>Omphalotaceae</taxon>
        <taxon>Gymnopus</taxon>
    </lineage>
</organism>
<keyword evidence="7 8" id="KW-0472">Membrane</keyword>
<dbReference type="PANTHER" id="PTHR24223">
    <property type="entry name" value="ATP-BINDING CASSETTE SUB-FAMILY C"/>
    <property type="match status" value="1"/>
</dbReference>
<feature type="transmembrane region" description="Helical" evidence="8">
    <location>
        <begin position="565"/>
        <end position="587"/>
    </location>
</feature>
<dbReference type="Gene3D" id="1.20.1560.10">
    <property type="entry name" value="ABC transporter type 1, transmembrane domain"/>
    <property type="match status" value="1"/>
</dbReference>
<dbReference type="PROSITE" id="PS50929">
    <property type="entry name" value="ABC_TM1F"/>
    <property type="match status" value="1"/>
</dbReference>
<keyword evidence="4" id="KW-0547">Nucleotide-binding</keyword>
<dbReference type="OrthoDB" id="6500128at2759"/>
<dbReference type="GO" id="GO:0005524">
    <property type="term" value="F:ATP binding"/>
    <property type="evidence" value="ECO:0007669"/>
    <property type="project" value="UniProtKB-KW"/>
</dbReference>
<dbReference type="GO" id="GO:0016887">
    <property type="term" value="F:ATP hydrolysis activity"/>
    <property type="evidence" value="ECO:0007669"/>
    <property type="project" value="InterPro"/>
</dbReference>
<sequence length="1007" mass="112375">MDSRQNARFTRYANVAGSIIPAYATGVSMLILLFHLALRSWNSHFLRTIRSRINILGSDVETASVGPGPGEPMHHRPEAKPNRAIIAFSLARAVISLSLLCLSLASIILASFSTRSNGLGSEWNLSDWQSRARVMLCISSVYLSLLALSLLPSFLHRSTKTILARHLNTLSLIVFVCYVYRDIVPLGALTLTPVDSEEAGWSIWVEITLMGLLGIGIPLVIPRDYVPLYGKDSASSSTAFVLSPEYKPNAEQTASILSLVSYSFLNPFVVGAAQSQAHQIPFLFENLPPLADYDYARNLRDRAFRFLDPYYASGTRLYRTHLFISLVRIFKKEVAIMVLMTLVYCVAGFSTPVGVKALLGYVETKGKDAFIRPWVWVVFLFIGPTISSIAYEWYIFISMRAIVGVENVLTQVIFEHALRIRFKGDTSSSSRGPTNESHHLVGRLNNLITTDLQNVIYSKEFIRFTLVFPVQIGFCIWFLYGILGWSAFVGLAVIIILFPVPGFLAGIVQHVQRDRMRKTDARVQSITEVLNVIRMIKMFSWERKMYERVAEKREQELGQVKRLRLLGMLSEIANHLIPVLTMLATYATHVRNHPILNLHVTDASLIDAFHERRIDCFKVFRLEYLELYSQLQDLMLLLPQFVTGKVSLERISEFLCETELLDSWSNLQVSDPSLENSRTTSNSSPSPYAGAIGFREATFTWSADGPELEAHLFRLKIDGELFFHSGVINMIVGPTGGGKTAVLMALLSEMHFVPSSPESWYGLPRASGIAYAAQESWNNIIFGAPFDEERYNSVLGALDQASGNVYYDGLSTSSINLEDLRRNITIIPQIPELLGGTLRENLDPFDEFDDGILHSALQAAGLASLQETMDGEEGYKITLDSAINSTGNNLSVGQRQIIALARALVRGNKLFILDEATSAVDYKTDSIIQSSLRQGLPGDITLITVAHRLRTVMDADRIMVLEAGSIVEFDRPAVLLEREKSLLKALVDDSMDKEDIYAIARDYLVAC</sequence>
<gene>
    <name evidence="11" type="ORF">BT96DRAFT_1024201</name>
</gene>
<evidence type="ECO:0000256" key="4">
    <source>
        <dbReference type="ARBA" id="ARBA00022741"/>
    </source>
</evidence>
<evidence type="ECO:0000256" key="8">
    <source>
        <dbReference type="SAM" id="Phobius"/>
    </source>
</evidence>
<dbReference type="Pfam" id="PF00005">
    <property type="entry name" value="ABC_tran"/>
    <property type="match status" value="1"/>
</dbReference>
<dbReference type="AlphaFoldDB" id="A0A6A4GZ21"/>
<dbReference type="SMART" id="SM00382">
    <property type="entry name" value="AAA"/>
    <property type="match status" value="1"/>
</dbReference>
<feature type="transmembrane region" description="Helical" evidence="8">
    <location>
        <begin position="486"/>
        <end position="508"/>
    </location>
</feature>
<accession>A0A6A4GZ21</accession>
<feature type="transmembrane region" description="Helical" evidence="8">
    <location>
        <begin position="20"/>
        <end position="38"/>
    </location>
</feature>
<dbReference type="InterPro" id="IPR003439">
    <property type="entry name" value="ABC_transporter-like_ATP-bd"/>
</dbReference>
<dbReference type="InterPro" id="IPR011527">
    <property type="entry name" value="ABC1_TM_dom"/>
</dbReference>
<keyword evidence="2" id="KW-0813">Transport</keyword>
<feature type="transmembrane region" description="Helical" evidence="8">
    <location>
        <begin position="374"/>
        <end position="394"/>
    </location>
</feature>
<feature type="transmembrane region" description="Helical" evidence="8">
    <location>
        <begin position="201"/>
        <end position="221"/>
    </location>
</feature>
<evidence type="ECO:0000256" key="2">
    <source>
        <dbReference type="ARBA" id="ARBA00022448"/>
    </source>
</evidence>
<feature type="transmembrane region" description="Helical" evidence="8">
    <location>
        <begin position="132"/>
        <end position="151"/>
    </location>
</feature>
<keyword evidence="6 8" id="KW-1133">Transmembrane helix</keyword>
<dbReference type="Pfam" id="PF00664">
    <property type="entry name" value="ABC_membrane"/>
    <property type="match status" value="1"/>
</dbReference>
<evidence type="ECO:0000256" key="1">
    <source>
        <dbReference type="ARBA" id="ARBA00004370"/>
    </source>
</evidence>
<evidence type="ECO:0000313" key="11">
    <source>
        <dbReference type="EMBL" id="KAE9391172.1"/>
    </source>
</evidence>
<evidence type="ECO:0000259" key="9">
    <source>
        <dbReference type="PROSITE" id="PS50893"/>
    </source>
</evidence>
<dbReference type="PROSITE" id="PS50893">
    <property type="entry name" value="ABC_TRANSPORTER_2"/>
    <property type="match status" value="1"/>
</dbReference>
<evidence type="ECO:0000256" key="7">
    <source>
        <dbReference type="ARBA" id="ARBA00023136"/>
    </source>
</evidence>
<proteinExistence type="predicted"/>
<dbReference type="Gene3D" id="3.40.50.300">
    <property type="entry name" value="P-loop containing nucleotide triphosphate hydrolases"/>
    <property type="match status" value="1"/>
</dbReference>
<keyword evidence="3 8" id="KW-0812">Transmembrane</keyword>
<reference evidence="11" key="1">
    <citation type="journal article" date="2019" name="Environ. Microbiol.">
        <title>Fungal ecological strategies reflected in gene transcription - a case study of two litter decomposers.</title>
        <authorList>
            <person name="Barbi F."/>
            <person name="Kohler A."/>
            <person name="Barry K."/>
            <person name="Baskaran P."/>
            <person name="Daum C."/>
            <person name="Fauchery L."/>
            <person name="Ihrmark K."/>
            <person name="Kuo A."/>
            <person name="LaButti K."/>
            <person name="Lipzen A."/>
            <person name="Morin E."/>
            <person name="Grigoriev I.V."/>
            <person name="Henrissat B."/>
            <person name="Lindahl B."/>
            <person name="Martin F."/>
        </authorList>
    </citation>
    <scope>NUCLEOTIDE SEQUENCE</scope>
    <source>
        <strain evidence="11">JB14</strain>
    </source>
</reference>
<feature type="transmembrane region" description="Helical" evidence="8">
    <location>
        <begin position="84"/>
        <end position="112"/>
    </location>
</feature>
<protein>
    <recommendedName>
        <fullName evidence="13">P-loop containing nucleoside triphosphate hydrolase protein</fullName>
    </recommendedName>
</protein>
<dbReference type="Proteomes" id="UP000799118">
    <property type="component" value="Unassembled WGS sequence"/>
</dbReference>
<dbReference type="EMBL" id="ML769634">
    <property type="protein sequence ID" value="KAE9391172.1"/>
    <property type="molecule type" value="Genomic_DNA"/>
</dbReference>
<feature type="transmembrane region" description="Helical" evidence="8">
    <location>
        <begin position="461"/>
        <end position="480"/>
    </location>
</feature>
<dbReference type="InterPro" id="IPR003593">
    <property type="entry name" value="AAA+_ATPase"/>
</dbReference>
<dbReference type="SUPFAM" id="SSF90123">
    <property type="entry name" value="ABC transporter transmembrane region"/>
    <property type="match status" value="1"/>
</dbReference>
<evidence type="ECO:0000256" key="3">
    <source>
        <dbReference type="ARBA" id="ARBA00022692"/>
    </source>
</evidence>
<feature type="domain" description="ABC transporter" evidence="9">
    <location>
        <begin position="692"/>
        <end position="988"/>
    </location>
</feature>
<evidence type="ECO:0008006" key="13">
    <source>
        <dbReference type="Google" id="ProtNLM"/>
    </source>
</evidence>
<evidence type="ECO:0000256" key="6">
    <source>
        <dbReference type="ARBA" id="ARBA00022989"/>
    </source>
</evidence>
<dbReference type="SUPFAM" id="SSF52540">
    <property type="entry name" value="P-loop containing nucleoside triphosphate hydrolases"/>
    <property type="match status" value="1"/>
</dbReference>
<dbReference type="GO" id="GO:0016020">
    <property type="term" value="C:membrane"/>
    <property type="evidence" value="ECO:0007669"/>
    <property type="project" value="UniProtKB-SubCell"/>
</dbReference>
<feature type="transmembrane region" description="Helical" evidence="8">
    <location>
        <begin position="163"/>
        <end position="181"/>
    </location>
</feature>
<dbReference type="InterPro" id="IPR036640">
    <property type="entry name" value="ABC1_TM_sf"/>
</dbReference>
<dbReference type="InterPro" id="IPR050173">
    <property type="entry name" value="ABC_transporter_C-like"/>
</dbReference>
<keyword evidence="5" id="KW-0067">ATP-binding</keyword>
<dbReference type="PANTHER" id="PTHR24223:SF356">
    <property type="entry name" value="ATP-BINDING CASSETTE TRANSPORTER ABC4"/>
    <property type="match status" value="1"/>
</dbReference>